<comment type="caution">
    <text evidence="1">The sequence shown here is derived from an EMBL/GenBank/DDBJ whole genome shotgun (WGS) entry which is preliminary data.</text>
</comment>
<evidence type="ECO:0000313" key="1">
    <source>
        <dbReference type="EMBL" id="KAF2720207.1"/>
    </source>
</evidence>
<dbReference type="OrthoDB" id="275936at2759"/>
<dbReference type="GO" id="GO:0005739">
    <property type="term" value="C:mitochondrion"/>
    <property type="evidence" value="ECO:0007669"/>
    <property type="project" value="TreeGrafter"/>
</dbReference>
<dbReference type="InterPro" id="IPR038781">
    <property type="entry name" value="C365.16-ike"/>
</dbReference>
<evidence type="ECO:0000313" key="2">
    <source>
        <dbReference type="Proteomes" id="UP000799441"/>
    </source>
</evidence>
<evidence type="ECO:0008006" key="3">
    <source>
        <dbReference type="Google" id="ProtNLM"/>
    </source>
</evidence>
<dbReference type="PANTHER" id="PTHR37845:SF1">
    <property type="entry name" value="SEQUENCE ORPHAN"/>
    <property type="match status" value="1"/>
</dbReference>
<dbReference type="PANTHER" id="PTHR37845">
    <property type="entry name" value="SEQUENCE ORPHAN"/>
    <property type="match status" value="1"/>
</dbReference>
<organism evidence="1 2">
    <name type="scientific">Polychaeton citri CBS 116435</name>
    <dbReference type="NCBI Taxonomy" id="1314669"/>
    <lineage>
        <taxon>Eukaryota</taxon>
        <taxon>Fungi</taxon>
        <taxon>Dikarya</taxon>
        <taxon>Ascomycota</taxon>
        <taxon>Pezizomycotina</taxon>
        <taxon>Dothideomycetes</taxon>
        <taxon>Dothideomycetidae</taxon>
        <taxon>Capnodiales</taxon>
        <taxon>Capnodiaceae</taxon>
        <taxon>Polychaeton</taxon>
    </lineage>
</organism>
<accession>A0A9P4ULJ3</accession>
<dbReference type="EMBL" id="MU003802">
    <property type="protein sequence ID" value="KAF2720207.1"/>
    <property type="molecule type" value="Genomic_DNA"/>
</dbReference>
<dbReference type="AlphaFoldDB" id="A0A9P4ULJ3"/>
<gene>
    <name evidence="1" type="ORF">K431DRAFT_271270</name>
</gene>
<protein>
    <recommendedName>
        <fullName evidence="3">Sequence orphan</fullName>
    </recommendedName>
</protein>
<proteinExistence type="predicted"/>
<reference evidence="1" key="1">
    <citation type="journal article" date="2020" name="Stud. Mycol.">
        <title>101 Dothideomycetes genomes: a test case for predicting lifestyles and emergence of pathogens.</title>
        <authorList>
            <person name="Haridas S."/>
            <person name="Albert R."/>
            <person name="Binder M."/>
            <person name="Bloem J."/>
            <person name="Labutti K."/>
            <person name="Salamov A."/>
            <person name="Andreopoulos B."/>
            <person name="Baker S."/>
            <person name="Barry K."/>
            <person name="Bills G."/>
            <person name="Bluhm B."/>
            <person name="Cannon C."/>
            <person name="Castanera R."/>
            <person name="Culley D."/>
            <person name="Daum C."/>
            <person name="Ezra D."/>
            <person name="Gonzalez J."/>
            <person name="Henrissat B."/>
            <person name="Kuo A."/>
            <person name="Liang C."/>
            <person name="Lipzen A."/>
            <person name="Lutzoni F."/>
            <person name="Magnuson J."/>
            <person name="Mondo S."/>
            <person name="Nolan M."/>
            <person name="Ohm R."/>
            <person name="Pangilinan J."/>
            <person name="Park H.-J."/>
            <person name="Ramirez L."/>
            <person name="Alfaro M."/>
            <person name="Sun H."/>
            <person name="Tritt A."/>
            <person name="Yoshinaga Y."/>
            <person name="Zwiers L.-H."/>
            <person name="Turgeon B."/>
            <person name="Goodwin S."/>
            <person name="Spatafora J."/>
            <person name="Crous P."/>
            <person name="Grigoriev I."/>
        </authorList>
    </citation>
    <scope>NUCLEOTIDE SEQUENCE</scope>
    <source>
        <strain evidence="1">CBS 116435</strain>
    </source>
</reference>
<sequence>MQIQEKLENRKSLGGFGQRLIIDAGSACLAGLSVTPLVAMIDKAVVEAAAGQASWASSIRASAKMLALRPHRIMMSSPFTLMLLLYGGTYFSANAFDTGCSFVQEASTSSTGHDLEKFAFVSTINLALSMHKDVQFAKLFGNGATRALPLACYAPFVARDSLTIFASFNLPPMIAPQLSESLDSIAPRSWIAQLVAPVMVQPFGTMLHLYGLDLYNRNWHVPFKHRARKIYTDLPSVSLLRMIRVIPGFGFGGVINTSMRAHLLEKLR</sequence>
<keyword evidence="2" id="KW-1185">Reference proteome</keyword>
<name>A0A9P4ULJ3_9PEZI</name>
<dbReference type="Proteomes" id="UP000799441">
    <property type="component" value="Unassembled WGS sequence"/>
</dbReference>